<evidence type="ECO:0000313" key="2">
    <source>
        <dbReference type="EMBL" id="RPA71183.1"/>
    </source>
</evidence>
<feature type="compositionally biased region" description="Basic and acidic residues" evidence="1">
    <location>
        <begin position="291"/>
        <end position="301"/>
    </location>
</feature>
<feature type="region of interest" description="Disordered" evidence="1">
    <location>
        <begin position="258"/>
        <end position="322"/>
    </location>
</feature>
<evidence type="ECO:0000313" key="3">
    <source>
        <dbReference type="Proteomes" id="UP000275078"/>
    </source>
</evidence>
<dbReference type="Proteomes" id="UP000275078">
    <property type="component" value="Unassembled WGS sequence"/>
</dbReference>
<organism evidence="2 3">
    <name type="scientific">Ascobolus immersus RN42</name>
    <dbReference type="NCBI Taxonomy" id="1160509"/>
    <lineage>
        <taxon>Eukaryota</taxon>
        <taxon>Fungi</taxon>
        <taxon>Dikarya</taxon>
        <taxon>Ascomycota</taxon>
        <taxon>Pezizomycotina</taxon>
        <taxon>Pezizomycetes</taxon>
        <taxon>Pezizales</taxon>
        <taxon>Ascobolaceae</taxon>
        <taxon>Ascobolus</taxon>
    </lineage>
</organism>
<proteinExistence type="predicted"/>
<feature type="compositionally biased region" description="Low complexity" evidence="1">
    <location>
        <begin position="710"/>
        <end position="732"/>
    </location>
</feature>
<dbReference type="AlphaFoldDB" id="A0A3N4H8Y6"/>
<feature type="compositionally biased region" description="Low complexity" evidence="1">
    <location>
        <begin position="302"/>
        <end position="314"/>
    </location>
</feature>
<dbReference type="EMBL" id="ML119961">
    <property type="protein sequence ID" value="RPA71183.1"/>
    <property type="molecule type" value="Genomic_DNA"/>
</dbReference>
<sequence length="1018" mass="113994">MPDLPDWPNASLGSGAVFSDMADATFIELGYFDPFEPTNDVDPMLYDLGTTDATSSAENWDSDADEGHLAVPLPSSPPPAPLSASEQPPSSPPSVEDSHDDSALALTPPSDEIHDEDPDINLALVSARYPSRTARRECLDQWAALRIHGRLPNQLRELRQRGLLELQAVMTLCNVSVTLDEAESNSWTETDEACLYYWLRYRNLSTQEEHDEVIEALAAFSQGSRSLAFTSIGAWARLYLEQYFCSDQAILTALPDSDSDSNLAEDEWEPDSSNAVTDSESDSESCSDFINRVDRHFHTTTDPDLPDDYTGTTPHPDHHGPQQEFEHVVWQSLRAEVESAGNESVDDESEPEPLSSHHDSDGVTSRLVMSHEHRQHTGQPASIFQVYELRLLIAEKLEWRDFLAFRQIDTVNMELLSVQSQFRRYEPDRIPETLLKETAKALFTPNHFFDVLFECVHVKRNFPSSLCRTESVGYYPIAREAENGENSDYRLGLDTVFRDGQWRDWRAKIHLYNIHSSLILVTELLGDSSRWETLSLEPPLTAGQIFNLEHQAGLSMLPTIDDLYNSLKFMRAELSQVREAMARDVRGYSIQERVSFKVLRDLHRMLNDILWICVRRARASHPRYLPVDIDRRDTPLRKFIVEYLKEKTGTSTATPPTPVRRVRSVKVEEVNTAGFKRRSEAKFVKRKHLLSEDGTASEASFYTARSQGQSTTASRPTATKASTRSAAGRSTSIPTSTFESKGKSASAAGPSASTSTSTTSLDSFALAKYGLERPKPSYTELEERNRDLQDRLCVLETQWDEASRQIYSLKHKAKAIVGGHRTQTNVIEDGEVVLDVGQPFVGREVRQQSPAPEVVEGFPLDRFEHLMDDGNVDVAGAEAGPAEVDVLAEMVGDIVLGGEDAAVPAGPRRAVLIPVAADEAVPLLLARLRASERERDRLEQENLVLSYWPRARDRLVEELQSQSARISAMSSRIGALVQHIKQLRIADEGRVWLASNNFPVGSKGKRSRRSPERYQGAF</sequence>
<feature type="compositionally biased region" description="Low complexity" evidence="1">
    <location>
        <begin position="743"/>
        <end position="759"/>
    </location>
</feature>
<feature type="region of interest" description="Disordered" evidence="1">
    <location>
        <begin position="700"/>
        <end position="759"/>
    </location>
</feature>
<feature type="compositionally biased region" description="Polar residues" evidence="1">
    <location>
        <begin position="700"/>
        <end position="709"/>
    </location>
</feature>
<protein>
    <submittedName>
        <fullName evidence="2">Uncharacterized protein</fullName>
    </submittedName>
</protein>
<keyword evidence="3" id="KW-1185">Reference proteome</keyword>
<feature type="region of interest" description="Disordered" evidence="1">
    <location>
        <begin position="336"/>
        <end position="363"/>
    </location>
</feature>
<gene>
    <name evidence="2" type="ORF">BJ508DRAFT_336309</name>
</gene>
<feature type="region of interest" description="Disordered" evidence="1">
    <location>
        <begin position="38"/>
        <end position="118"/>
    </location>
</feature>
<accession>A0A3N4H8Y6</accession>
<evidence type="ECO:0000256" key="1">
    <source>
        <dbReference type="SAM" id="MobiDB-lite"/>
    </source>
</evidence>
<name>A0A3N4H8Y6_ASCIM</name>
<feature type="compositionally biased region" description="Acidic residues" evidence="1">
    <location>
        <begin position="258"/>
        <end position="270"/>
    </location>
</feature>
<reference evidence="2 3" key="1">
    <citation type="journal article" date="2018" name="Nat. Ecol. Evol.">
        <title>Pezizomycetes genomes reveal the molecular basis of ectomycorrhizal truffle lifestyle.</title>
        <authorList>
            <person name="Murat C."/>
            <person name="Payen T."/>
            <person name="Noel B."/>
            <person name="Kuo A."/>
            <person name="Morin E."/>
            <person name="Chen J."/>
            <person name="Kohler A."/>
            <person name="Krizsan K."/>
            <person name="Balestrini R."/>
            <person name="Da Silva C."/>
            <person name="Montanini B."/>
            <person name="Hainaut M."/>
            <person name="Levati E."/>
            <person name="Barry K.W."/>
            <person name="Belfiori B."/>
            <person name="Cichocki N."/>
            <person name="Clum A."/>
            <person name="Dockter R.B."/>
            <person name="Fauchery L."/>
            <person name="Guy J."/>
            <person name="Iotti M."/>
            <person name="Le Tacon F."/>
            <person name="Lindquist E.A."/>
            <person name="Lipzen A."/>
            <person name="Malagnac F."/>
            <person name="Mello A."/>
            <person name="Molinier V."/>
            <person name="Miyauchi S."/>
            <person name="Poulain J."/>
            <person name="Riccioni C."/>
            <person name="Rubini A."/>
            <person name="Sitrit Y."/>
            <person name="Splivallo R."/>
            <person name="Traeger S."/>
            <person name="Wang M."/>
            <person name="Zifcakova L."/>
            <person name="Wipf D."/>
            <person name="Zambonelli A."/>
            <person name="Paolocci F."/>
            <person name="Nowrousian M."/>
            <person name="Ottonello S."/>
            <person name="Baldrian P."/>
            <person name="Spatafora J.W."/>
            <person name="Henrissat B."/>
            <person name="Nagy L.G."/>
            <person name="Aury J.M."/>
            <person name="Wincker P."/>
            <person name="Grigoriev I.V."/>
            <person name="Bonfante P."/>
            <person name="Martin F.M."/>
        </authorList>
    </citation>
    <scope>NUCLEOTIDE SEQUENCE [LARGE SCALE GENOMIC DNA]</scope>
    <source>
        <strain evidence="2 3">RN42</strain>
    </source>
</reference>